<keyword evidence="1" id="KW-0175">Coiled coil</keyword>
<feature type="coiled-coil region" evidence="1">
    <location>
        <begin position="1010"/>
        <end position="1037"/>
    </location>
</feature>
<comment type="caution">
    <text evidence="3">The sequence shown here is derived from an EMBL/GenBank/DDBJ whole genome shotgun (WGS) entry which is preliminary data.</text>
</comment>
<feature type="coiled-coil region" evidence="1">
    <location>
        <begin position="526"/>
        <end position="560"/>
    </location>
</feature>
<dbReference type="Proteomes" id="UP000664628">
    <property type="component" value="Unassembled WGS sequence"/>
</dbReference>
<reference evidence="3 4" key="1">
    <citation type="submission" date="2021-03" db="EMBL/GenBank/DDBJ databases">
        <title>Fibrella sp. HMF5405 genome sequencing and assembly.</title>
        <authorList>
            <person name="Kang H."/>
            <person name="Kim H."/>
            <person name="Bae S."/>
            <person name="Joh K."/>
        </authorList>
    </citation>
    <scope>NUCLEOTIDE SEQUENCE [LARGE SCALE GENOMIC DNA]</scope>
    <source>
        <strain evidence="3 4">HMF5405</strain>
    </source>
</reference>
<dbReference type="RefSeq" id="WP_207327169.1">
    <property type="nucleotide sequence ID" value="NZ_JAFMYW010000001.1"/>
</dbReference>
<evidence type="ECO:0000313" key="3">
    <source>
        <dbReference type="EMBL" id="MBO0947252.1"/>
    </source>
</evidence>
<accession>A0ABS3JEG0</accession>
<feature type="coiled-coil region" evidence="1">
    <location>
        <begin position="588"/>
        <end position="663"/>
    </location>
</feature>
<gene>
    <name evidence="3" type="ORF">J2I46_01575</name>
</gene>
<proteinExistence type="predicted"/>
<sequence>MSAALDFDLLIRDANWNATLTAAERRMIGFSNATVRETSKIDSAFASISKYATTAFAFAGLSQLPQELLKVRGEFQQLEISFSTMLRSKEKADKLFGEIRDYALVSPSSVKESAQVVKQLLAYGSAADSVISEVKMLGDVAAGTSQPLGEIAYLYGTLKTQGRAYAQDIRQFAGRGIGIYAELAKVLKINTDEVNDFVSAGKVGFKEVEQAFKNMTSGQGVFAGLTEAQSKSLVGLTSQLSDAWEAALNDIGKQNEGLAADIIKGATTAVQSYQQLIDTLQVIAAAYGTYRAAQVLASVAQLQNIAITRSQAVAQAAAASSSSALSLSQIRAAEATSLMAKAQRLLNTTLLANPYALAAALLAGLVTAYFAFRDETQQVKSAQELLADASKNTASTLGQQRSEIGTLIGVLKNQNVAESERLKAYNRLKEISPDIVAGLDFQRAKTADLTKSVEEYITSLRKKIQLEAGQGALKAAYEQDAEAGKKLEEVNKRLVDQSKKISGKRNSTNGPEGGGIGTGAAAGLQLVNLKRDADAALAIKKQAEEQIAKLEGNQARLITGGTKDYLANEIRRQQDIMAATSDKLSPNYKRAEDAAKSLQKQLDDLAKTDKKGQEVKARGIQQIDKEIKAQKELLDTKLSEAKKAEINQKIADLQTEKANLQGKKTPAQNKAAKAAEKVGEIGSQSYWENEAKIADEALKRIDTSTNTSRANRLKATKEFATQQAELIQRSLDTPVGTLKYYELLIDDAQKALGTMPDGTSPEAIATQRYIITQAREKADEIEKRNSVKTFSEELEEKKSQYALYQRWVDTYGKEAADSQFTDLKKSGDSYVDYLNAKISELQAKQNFNETDAFNVDKLIGEKNSLTGVKTPIELFVEFLDRAKAEAATLTDYLEVLEQQQAKLGPADYEKKVIVADRKVQTKNDITDDVRGYLESVAASEEQINSIRKHYAYLRTQIIKQANGVETSAMKERLAVLDKAESDQIAEAKLTRLKESDEWKAFTAKITSEGRQAQIDTVNQLRARIAKLKDEGAESTEDYREALADLAIAERELGKSSFENLQQFAGLAGELGQSLAALGGTIGSLGSILSGLASNFGLLNVALKDGASKQDQYAAGLQSIISLIDIVTSSSAQRAQAEAEFARNRNEYQQQYNLLLNEQIGIQSQQESSIFLRDYAGELNDNFAKYRDAQLKYQTAIAKLNEGKAKTGQKNATDLSAVAKGAVAGATLGIVLPGVGNVVGGIVGGLIGGAIGLFGGKKKQDEYANLLQTYPELLRTSANGVREVNQEIAKSLLSSNQLDDNTKQLVQNTLDWAKAAEDAKKQIESIITTLAGDLAGSLRSNLIDAFKSGEKAADAMAKSVSESLESVLSQLIFNRIFADQFKQLESELTAAFDSGGDLTGVYGRFFEASKKLSDQFDSALDQASKEAQKAGFNIFQKEADKKTPLQGGGIASISESTASVIEGEITALRINGAQGVALMRESLLYLSGIKQDTANIDRNTENLDRKLDKIVDTLKTNPLYSKGLPG</sequence>
<evidence type="ECO:0000259" key="2">
    <source>
        <dbReference type="Pfam" id="PF20155"/>
    </source>
</evidence>
<dbReference type="InterPro" id="IPR013491">
    <property type="entry name" value="Tape_meas_N"/>
</dbReference>
<name>A0ABS3JEG0_9BACT</name>
<evidence type="ECO:0000313" key="4">
    <source>
        <dbReference type="Proteomes" id="UP000664628"/>
    </source>
</evidence>
<evidence type="ECO:0000256" key="1">
    <source>
        <dbReference type="SAM" id="Coils"/>
    </source>
</evidence>
<dbReference type="Pfam" id="PF20155">
    <property type="entry name" value="TMP_3"/>
    <property type="match status" value="1"/>
</dbReference>
<keyword evidence="4" id="KW-1185">Reference proteome</keyword>
<organism evidence="3 4">
    <name type="scientific">Fibrella forsythiae</name>
    <dbReference type="NCBI Taxonomy" id="2817061"/>
    <lineage>
        <taxon>Bacteria</taxon>
        <taxon>Pseudomonadati</taxon>
        <taxon>Bacteroidota</taxon>
        <taxon>Cytophagia</taxon>
        <taxon>Cytophagales</taxon>
        <taxon>Spirosomataceae</taxon>
        <taxon>Fibrella</taxon>
    </lineage>
</organism>
<feature type="domain" description="Tape measure protein N-terminal" evidence="2">
    <location>
        <begin position="67"/>
        <end position="252"/>
    </location>
</feature>
<dbReference type="EMBL" id="JAFMYW010000001">
    <property type="protein sequence ID" value="MBO0947252.1"/>
    <property type="molecule type" value="Genomic_DNA"/>
</dbReference>
<protein>
    <recommendedName>
        <fullName evidence="2">Tape measure protein N-terminal domain-containing protein</fullName>
    </recommendedName>
</protein>